<evidence type="ECO:0000256" key="1">
    <source>
        <dbReference type="SAM" id="Phobius"/>
    </source>
</evidence>
<dbReference type="OMA" id="NVICACT"/>
<keyword evidence="1" id="KW-1133">Transmembrane helix</keyword>
<sequence length="584" mass="63575">MVASYDDYVYKPSKDPSRKCLRRLTSAVYVALLLAIVGGCLWSCYLTWSVINNSVYAALSPEELTRIAHSQGVNLFIPVNPLGIMDIVVICMAAVSCAAGFIGIAQHLSSTIRNTNPYKCILPGLYLLFLVFLVVAGIFVAGACFGISELSRLADEQIEHQLAKASVETKGVISTDVTTDINKFITPLMAFYDAYECRPSARVTCSSYTVGKISCSARANPTIISAANEICSAPPRLDRDYTPSVDHCSDCFHQHGNTQAAQVLCLCSSLLKTWVDAVSPEARDVWIKAAFVNAVIAAVCALLLVVWIIRRLMDLAESLGVAIFLPINPVRASWVLAIVLGVLVPFAAIFGITYHCSSTARKRKPWKYLVGGTFWGLLLLTFVGALLVGGTGIGMSVIGKLSMNELQRVVNKYPELALGLITLKLIRDYSITIPVGELEKAVERYTDARCTAFPVGVTCSTPLINEIRCSGVDAGDFSDIITAVCSTVPSVEGFAPQRRHCAACLELVGVSAASNVLCSCTSQLRVWLQAISEEDQRQWMIIGVQNAIISGLALITLIWWTIWQIWHRRDHQGGGWHRKLSSTA</sequence>
<feature type="transmembrane region" description="Helical" evidence="1">
    <location>
        <begin position="27"/>
        <end position="51"/>
    </location>
</feature>
<evidence type="ECO:0000313" key="2">
    <source>
        <dbReference type="EMBL" id="KAF4701710.1"/>
    </source>
</evidence>
<keyword evidence="1" id="KW-0812">Transmembrane</keyword>
<name>A0A7J6RRR2_PEROL</name>
<feature type="transmembrane region" description="Helical" evidence="1">
    <location>
        <begin position="374"/>
        <end position="398"/>
    </location>
</feature>
<dbReference type="Proteomes" id="UP000553632">
    <property type="component" value="Unassembled WGS sequence"/>
</dbReference>
<protein>
    <submittedName>
        <fullName evidence="3">Uncharacterized protein</fullName>
    </submittedName>
</protein>
<feature type="transmembrane region" description="Helical" evidence="1">
    <location>
        <begin position="330"/>
        <end position="354"/>
    </location>
</feature>
<keyword evidence="4" id="KW-1185">Reference proteome</keyword>
<dbReference type="EMBL" id="JABANM010033174">
    <property type="protein sequence ID" value="KAF4701710.1"/>
    <property type="molecule type" value="Genomic_DNA"/>
</dbReference>
<dbReference type="Proteomes" id="UP000574390">
    <property type="component" value="Unassembled WGS sequence"/>
</dbReference>
<feature type="transmembrane region" description="Helical" evidence="1">
    <location>
        <begin position="547"/>
        <end position="566"/>
    </location>
</feature>
<keyword evidence="1" id="KW-0472">Membrane</keyword>
<dbReference type="EMBL" id="JABANO010023508">
    <property type="protein sequence ID" value="KAF4723418.1"/>
    <property type="molecule type" value="Genomic_DNA"/>
</dbReference>
<evidence type="ECO:0000313" key="4">
    <source>
        <dbReference type="Proteomes" id="UP000553632"/>
    </source>
</evidence>
<dbReference type="AlphaFoldDB" id="A0A7J6RRR2"/>
<organism evidence="3 4">
    <name type="scientific">Perkinsus olseni</name>
    <name type="common">Perkinsus atlanticus</name>
    <dbReference type="NCBI Taxonomy" id="32597"/>
    <lineage>
        <taxon>Eukaryota</taxon>
        <taxon>Sar</taxon>
        <taxon>Alveolata</taxon>
        <taxon>Perkinsozoa</taxon>
        <taxon>Perkinsea</taxon>
        <taxon>Perkinsida</taxon>
        <taxon>Perkinsidae</taxon>
        <taxon>Perkinsus</taxon>
    </lineage>
</organism>
<evidence type="ECO:0000313" key="3">
    <source>
        <dbReference type="EMBL" id="KAF4723418.1"/>
    </source>
</evidence>
<reference evidence="4 5" key="1">
    <citation type="submission" date="2020-04" db="EMBL/GenBank/DDBJ databases">
        <title>Perkinsus olseni comparative genomics.</title>
        <authorList>
            <person name="Bogema D.R."/>
        </authorList>
    </citation>
    <scope>NUCLEOTIDE SEQUENCE [LARGE SCALE GENOMIC DNA]</scope>
    <source>
        <strain evidence="2">ATCC PRA-205</strain>
        <strain evidence="3 4">ATCC PRA-207</strain>
    </source>
</reference>
<feature type="transmembrane region" description="Helical" evidence="1">
    <location>
        <begin position="82"/>
        <end position="104"/>
    </location>
</feature>
<feature type="transmembrane region" description="Helical" evidence="1">
    <location>
        <begin position="125"/>
        <end position="148"/>
    </location>
</feature>
<feature type="transmembrane region" description="Helical" evidence="1">
    <location>
        <begin position="285"/>
        <end position="309"/>
    </location>
</feature>
<proteinExistence type="predicted"/>
<evidence type="ECO:0000313" key="5">
    <source>
        <dbReference type="Proteomes" id="UP000574390"/>
    </source>
</evidence>
<gene>
    <name evidence="2" type="ORF">FOZ62_003986</name>
    <name evidence="3" type="ORF">FOZ63_032196</name>
</gene>
<accession>A0A7J6RRR2</accession>
<comment type="caution">
    <text evidence="3">The sequence shown here is derived from an EMBL/GenBank/DDBJ whole genome shotgun (WGS) entry which is preliminary data.</text>
</comment>